<dbReference type="Proteomes" id="UP000467240">
    <property type="component" value="Unassembled WGS sequence"/>
</dbReference>
<dbReference type="EMBL" id="WBJZ01000003">
    <property type="protein sequence ID" value="KAB1660350.1"/>
    <property type="molecule type" value="Genomic_DNA"/>
</dbReference>
<name>A0A7J5C0D3_9MICO</name>
<dbReference type="GO" id="GO:0045936">
    <property type="term" value="P:negative regulation of phosphate metabolic process"/>
    <property type="evidence" value="ECO:0007669"/>
    <property type="project" value="InterPro"/>
</dbReference>
<evidence type="ECO:0000313" key="9">
    <source>
        <dbReference type="EMBL" id="KAB1660350.1"/>
    </source>
</evidence>
<dbReference type="GO" id="GO:0030643">
    <property type="term" value="P:intracellular phosphate ion homeostasis"/>
    <property type="evidence" value="ECO:0007669"/>
    <property type="project" value="InterPro"/>
</dbReference>
<evidence type="ECO:0000256" key="1">
    <source>
        <dbReference type="ARBA" id="ARBA00004496"/>
    </source>
</evidence>
<gene>
    <name evidence="9" type="primary">phoU</name>
    <name evidence="9" type="ORF">F8O01_03230</name>
</gene>
<keyword evidence="4 7" id="KW-0813">Transport</keyword>
<evidence type="ECO:0000256" key="2">
    <source>
        <dbReference type="ARBA" id="ARBA00008107"/>
    </source>
</evidence>
<comment type="similarity">
    <text evidence="2 7">Belongs to the PhoU family.</text>
</comment>
<accession>A0A7J5C0D3</accession>
<evidence type="ECO:0000259" key="8">
    <source>
        <dbReference type="Pfam" id="PF01895"/>
    </source>
</evidence>
<dbReference type="InterPro" id="IPR038078">
    <property type="entry name" value="PhoU-like_sf"/>
</dbReference>
<reference evidence="9 10" key="1">
    <citation type="submission" date="2019-09" db="EMBL/GenBank/DDBJ databases">
        <title>Phylogeny of genus Pseudoclavibacter and closely related genus.</title>
        <authorList>
            <person name="Li Y."/>
        </authorList>
    </citation>
    <scope>NUCLEOTIDE SEQUENCE [LARGE SCALE GENOMIC DNA]</scope>
    <source>
        <strain evidence="9 10">DSM 23821</strain>
    </source>
</reference>
<dbReference type="InterPro" id="IPR028366">
    <property type="entry name" value="PhoU"/>
</dbReference>
<dbReference type="PIRSF" id="PIRSF003107">
    <property type="entry name" value="PhoU"/>
    <property type="match status" value="1"/>
</dbReference>
<dbReference type="PANTHER" id="PTHR42930">
    <property type="entry name" value="PHOSPHATE-SPECIFIC TRANSPORT SYSTEM ACCESSORY PROTEIN PHOU"/>
    <property type="match status" value="1"/>
</dbReference>
<evidence type="ECO:0000256" key="5">
    <source>
        <dbReference type="ARBA" id="ARBA00022490"/>
    </source>
</evidence>
<evidence type="ECO:0000313" key="10">
    <source>
        <dbReference type="Proteomes" id="UP000467240"/>
    </source>
</evidence>
<comment type="subunit">
    <text evidence="3 7">Homodimer.</text>
</comment>
<dbReference type="Pfam" id="PF01895">
    <property type="entry name" value="PhoU"/>
    <property type="match status" value="2"/>
</dbReference>
<feature type="domain" description="PhoU" evidence="8">
    <location>
        <begin position="123"/>
        <end position="204"/>
    </location>
</feature>
<evidence type="ECO:0000256" key="7">
    <source>
        <dbReference type="PIRNR" id="PIRNR003107"/>
    </source>
</evidence>
<comment type="function">
    <text evidence="7">Plays a role in the regulation of phosphate uptake.</text>
</comment>
<keyword evidence="5 7" id="KW-0963">Cytoplasm</keyword>
<comment type="caution">
    <text evidence="9">The sequence shown here is derived from an EMBL/GenBank/DDBJ whole genome shotgun (WGS) entry which is preliminary data.</text>
</comment>
<dbReference type="GO" id="GO:0006817">
    <property type="term" value="P:phosphate ion transport"/>
    <property type="evidence" value="ECO:0007669"/>
    <property type="project" value="UniProtKB-KW"/>
</dbReference>
<protein>
    <recommendedName>
        <fullName evidence="7">Phosphate-specific transport system accessory protein PhoU</fullName>
    </recommendedName>
</protein>
<sequence length="224" mass="25018">MREVFQQELAEVQNGLVEIAELVQVAIEQATHAFAESDVALAERVIADDQHIDERAIQLDELAIEILARQAPVARDLRIVVSALRISASLERMGDIAAHIAQLARFRFPQQVGPRDLREVFGEMGRNDVEIARQLVKLLDTEDNELAEDIKRRDDIVDGLHKSIFDALLGNGTDVNHPTEVVDATLASRYHERFADHAVSIAKKIQYLSSGEWLQQKEAATPNA</sequence>
<dbReference type="PANTHER" id="PTHR42930:SF3">
    <property type="entry name" value="PHOSPHATE-SPECIFIC TRANSPORT SYSTEM ACCESSORY PROTEIN PHOU"/>
    <property type="match status" value="1"/>
</dbReference>
<dbReference type="RefSeq" id="WP_158039450.1">
    <property type="nucleotide sequence ID" value="NZ_JACCFV010000001.1"/>
</dbReference>
<keyword evidence="6 7" id="KW-0592">Phosphate transport</keyword>
<dbReference type="Gene3D" id="1.20.58.220">
    <property type="entry name" value="Phosphate transport system protein phou homolog 2, domain 2"/>
    <property type="match status" value="1"/>
</dbReference>
<dbReference type="GO" id="GO:0005737">
    <property type="term" value="C:cytoplasm"/>
    <property type="evidence" value="ECO:0007669"/>
    <property type="project" value="UniProtKB-SubCell"/>
</dbReference>
<evidence type="ECO:0000256" key="6">
    <source>
        <dbReference type="ARBA" id="ARBA00022592"/>
    </source>
</evidence>
<organism evidence="9 10">
    <name type="scientific">Pseudoclavibacter chungangensis</name>
    <dbReference type="NCBI Taxonomy" id="587635"/>
    <lineage>
        <taxon>Bacteria</taxon>
        <taxon>Bacillati</taxon>
        <taxon>Actinomycetota</taxon>
        <taxon>Actinomycetes</taxon>
        <taxon>Micrococcales</taxon>
        <taxon>Microbacteriaceae</taxon>
        <taxon>Pseudoclavibacter</taxon>
    </lineage>
</organism>
<proteinExistence type="inferred from homology"/>
<evidence type="ECO:0000256" key="4">
    <source>
        <dbReference type="ARBA" id="ARBA00022448"/>
    </source>
</evidence>
<dbReference type="InterPro" id="IPR026022">
    <property type="entry name" value="PhoU_dom"/>
</dbReference>
<feature type="domain" description="PhoU" evidence="8">
    <location>
        <begin position="17"/>
        <end position="103"/>
    </location>
</feature>
<dbReference type="SUPFAM" id="SSF109755">
    <property type="entry name" value="PhoU-like"/>
    <property type="match status" value="1"/>
</dbReference>
<dbReference type="AlphaFoldDB" id="A0A7J5C0D3"/>
<comment type="subcellular location">
    <subcellularLocation>
        <location evidence="1 7">Cytoplasm</location>
    </subcellularLocation>
</comment>
<dbReference type="FunFam" id="1.20.58.220:FF:000004">
    <property type="entry name" value="Phosphate-specific transport system accessory protein PhoU"/>
    <property type="match status" value="1"/>
</dbReference>
<dbReference type="OrthoDB" id="9814256at2"/>
<evidence type="ECO:0000256" key="3">
    <source>
        <dbReference type="ARBA" id="ARBA00011738"/>
    </source>
</evidence>
<dbReference type="NCBIfam" id="TIGR02135">
    <property type="entry name" value="phoU_full"/>
    <property type="match status" value="1"/>
</dbReference>
<keyword evidence="10" id="KW-1185">Reference proteome</keyword>